<dbReference type="AlphaFoldDB" id="A0A081NUA5"/>
<dbReference type="RefSeq" id="WP_036692492.1">
    <property type="nucleotide sequence ID" value="NZ_JNVM01000046.1"/>
</dbReference>
<organism evidence="3 4">
    <name type="scientific">Paenibacillus tyrfis</name>
    <dbReference type="NCBI Taxonomy" id="1501230"/>
    <lineage>
        <taxon>Bacteria</taxon>
        <taxon>Bacillati</taxon>
        <taxon>Bacillota</taxon>
        <taxon>Bacilli</taxon>
        <taxon>Bacillales</taxon>
        <taxon>Paenibacillaceae</taxon>
        <taxon>Paenibacillus</taxon>
    </lineage>
</organism>
<evidence type="ECO:0000259" key="2">
    <source>
        <dbReference type="Pfam" id="PF13193"/>
    </source>
</evidence>
<dbReference type="eggNOG" id="COG0318">
    <property type="taxonomic scope" value="Bacteria"/>
</dbReference>
<dbReference type="InterPro" id="IPR000873">
    <property type="entry name" value="AMP-dep_synth/lig_dom"/>
</dbReference>
<proteinExistence type="predicted"/>
<dbReference type="Pfam" id="PF13193">
    <property type="entry name" value="AMP-binding_C"/>
    <property type="match status" value="1"/>
</dbReference>
<accession>A0A081NUA5</accession>
<dbReference type="InterPro" id="IPR025110">
    <property type="entry name" value="AMP-bd_C"/>
</dbReference>
<feature type="domain" description="AMP-binding enzyme C-terminal" evidence="2">
    <location>
        <begin position="408"/>
        <end position="467"/>
    </location>
</feature>
<evidence type="ECO:0000259" key="1">
    <source>
        <dbReference type="Pfam" id="PF00501"/>
    </source>
</evidence>
<dbReference type="InterPro" id="IPR020845">
    <property type="entry name" value="AMP-binding_CS"/>
</dbReference>
<dbReference type="SUPFAM" id="SSF56801">
    <property type="entry name" value="Acetyl-CoA synthetase-like"/>
    <property type="match status" value="1"/>
</dbReference>
<dbReference type="InterPro" id="IPR042099">
    <property type="entry name" value="ANL_N_sf"/>
</dbReference>
<dbReference type="CDD" id="cd04433">
    <property type="entry name" value="AFD_class_I"/>
    <property type="match status" value="1"/>
</dbReference>
<dbReference type="PROSITE" id="PS00455">
    <property type="entry name" value="AMP_BINDING"/>
    <property type="match status" value="1"/>
</dbReference>
<dbReference type="PANTHER" id="PTHR43767:SF10">
    <property type="entry name" value="SURFACTIN SYNTHASE SUBUNIT 1"/>
    <property type="match status" value="1"/>
</dbReference>
<dbReference type="OrthoDB" id="9762242at2"/>
<name>A0A081NUA5_9BACL</name>
<dbReference type="GO" id="GO:0016877">
    <property type="term" value="F:ligase activity, forming carbon-sulfur bonds"/>
    <property type="evidence" value="ECO:0007669"/>
    <property type="project" value="UniProtKB-ARBA"/>
</dbReference>
<dbReference type="InterPro" id="IPR050237">
    <property type="entry name" value="ATP-dep_AMP-bd_enzyme"/>
</dbReference>
<protein>
    <submittedName>
        <fullName evidence="3">Peptide synthetase</fullName>
    </submittedName>
</protein>
<feature type="domain" description="AMP-dependent synthetase/ligase" evidence="1">
    <location>
        <begin position="15"/>
        <end position="347"/>
    </location>
</feature>
<dbReference type="Gene3D" id="3.30.300.30">
    <property type="match status" value="1"/>
</dbReference>
<dbReference type="EMBL" id="JNVM01000046">
    <property type="protein sequence ID" value="KEQ22028.1"/>
    <property type="molecule type" value="Genomic_DNA"/>
</dbReference>
<comment type="caution">
    <text evidence="3">The sequence shown here is derived from an EMBL/GenBank/DDBJ whole genome shotgun (WGS) entry which is preliminary data.</text>
</comment>
<dbReference type="InterPro" id="IPR045851">
    <property type="entry name" value="AMP-bd_C_sf"/>
</dbReference>
<dbReference type="Proteomes" id="UP000028123">
    <property type="component" value="Unassembled WGS sequence"/>
</dbReference>
<evidence type="ECO:0000313" key="3">
    <source>
        <dbReference type="EMBL" id="KEQ22028.1"/>
    </source>
</evidence>
<gene>
    <name evidence="3" type="ORF">ET33_28015</name>
</gene>
<dbReference type="Gene3D" id="3.40.50.12780">
    <property type="entry name" value="N-terminal domain of ligase-like"/>
    <property type="match status" value="1"/>
</dbReference>
<reference evidence="3 4" key="1">
    <citation type="submission" date="2014-06" db="EMBL/GenBank/DDBJ databases">
        <title>Draft genome sequence of Paenibacillus sp. MSt1.</title>
        <authorList>
            <person name="Aw Y.K."/>
            <person name="Ong K.S."/>
            <person name="Gan H.M."/>
            <person name="Lee S.M."/>
        </authorList>
    </citation>
    <scope>NUCLEOTIDE SEQUENCE [LARGE SCALE GENOMIC DNA]</scope>
    <source>
        <strain evidence="3 4">MSt1</strain>
    </source>
</reference>
<keyword evidence="4" id="KW-1185">Reference proteome</keyword>
<dbReference type="PANTHER" id="PTHR43767">
    <property type="entry name" value="LONG-CHAIN-FATTY-ACID--COA LIGASE"/>
    <property type="match status" value="1"/>
</dbReference>
<evidence type="ECO:0000313" key="4">
    <source>
        <dbReference type="Proteomes" id="UP000028123"/>
    </source>
</evidence>
<sequence length="486" mass="54714">MIVAQSESQIITPRYTYNKDQFEKDVQVFSRMLGVRGLSEGDRVILKSGNSYWFVVTLFSLCQLAVSIAVVDEQIQADELGQIYADIGAGCILTDAAPDIPEATILIIESMIQEKSVYEYWAEEVNSSPIHFDKWMEMKDALILFSSGTTGKPKGIVKSGRSFMDNIKLSVEAMNYVSSDRLLPIVPFSHFYGISLIFSWWLTQCSLIICNHKNLWSVVSSVVKEKATVVDANPSAFYAFIRMLLRKPDQLEQVKNTSVRMWCVGGSPLTKDLEEKFAEVFGHRLLNGYGLSELGNVTMGTLENPEGCGRPLPGVETSVRDQSGIERSEGEVGEVWIRTPGCMEGYLHQEELTRAVIQDGWFKTGDLGFLQGGNLHVIGRNGKSINRMGYTFSPVYIENQISRLGHRSCVVPLDDEKKGTLLVVFVESESTQELSQLRKNINRMLPTYMYPDILLLVTQFPLNRNGKLDRLELERMAQERVMVQEV</sequence>
<dbReference type="Pfam" id="PF00501">
    <property type="entry name" value="AMP-binding"/>
    <property type="match status" value="1"/>
</dbReference>